<dbReference type="Gene3D" id="1.10.390.10">
    <property type="entry name" value="Neutral Protease Domain 2"/>
    <property type="match status" value="1"/>
</dbReference>
<reference evidence="2 3" key="1">
    <citation type="submission" date="2024-09" db="EMBL/GenBank/DDBJ databases">
        <title>Laminarin stimulates single cell rates of sulfate reduction while oxygen inhibits transcriptomic activity in coastal marine sediment.</title>
        <authorList>
            <person name="Lindsay M."/>
            <person name="Orcutt B."/>
            <person name="Emerson D."/>
            <person name="Stepanauskas R."/>
            <person name="D'Angelo T."/>
        </authorList>
    </citation>
    <scope>NUCLEOTIDE SEQUENCE [LARGE SCALE GENOMIC DNA]</scope>
    <source>
        <strain evidence="2">SAG AM-311-K15</strain>
    </source>
</reference>
<dbReference type="SUPFAM" id="SSF55486">
    <property type="entry name" value="Metalloproteases ('zincins'), catalytic domain"/>
    <property type="match status" value="1"/>
</dbReference>
<dbReference type="Gene3D" id="2.60.40.1730">
    <property type="entry name" value="tricorn interacting facor f3 domain"/>
    <property type="match status" value="1"/>
</dbReference>
<sequence>MKRNHGYISFIMCTIYLLLSVIINGCGDCDSIDKEKSFYHEKILLNETFRIDIKTITATLDFEPESRYVDGEAEITFVMRPKQTRPLIHFDPGLRYDAISEIRLNGETLDFHNAADVEIVSFEGTTQQAIEFQRELPQTVEHTLMMRYRFYVEYYLFPLPYFVSNVNDIDGIGNEEVFPTINSPEELAHHNLTFRVRSDETYSFIGSGLVTQTGSNSQQEWVLNTEREVSSYTVMWVMMPSDDVVYDKMTISDVEVRIMSYIGGASIESAFNELKSWIPELIENLGPFPMPRGISIFLTSLGWGMEYYGGTITDPRALNHEVFHMYFGCSTVAKTYRDSWWDEAIDVWYEDSILPGYEAIPADYRSNIVGGRSPIAVGFDTRAYDEGAHIMEAVAQEVGGREVMISFLKYVHQNYTFSPFNTMDFVTYLNDYTGVDMRDRFRQWLYSEEESYYQQKISGDKQIYRVNMTPPEHILRKYGFSLSDDLPIANQ</sequence>
<dbReference type="InterPro" id="IPR042097">
    <property type="entry name" value="Aminopeptidase_N-like_N_sf"/>
</dbReference>
<keyword evidence="3" id="KW-1185">Reference proteome</keyword>
<evidence type="ECO:0000256" key="1">
    <source>
        <dbReference type="SAM" id="Phobius"/>
    </source>
</evidence>
<evidence type="ECO:0000313" key="2">
    <source>
        <dbReference type="EMBL" id="MFC1851724.1"/>
    </source>
</evidence>
<dbReference type="EMBL" id="JBHPBY010000219">
    <property type="protein sequence ID" value="MFC1851724.1"/>
    <property type="molecule type" value="Genomic_DNA"/>
</dbReference>
<comment type="caution">
    <text evidence="2">The sequence shown here is derived from an EMBL/GenBank/DDBJ whole genome shotgun (WGS) entry which is preliminary data.</text>
</comment>
<keyword evidence="1" id="KW-1133">Transmembrane helix</keyword>
<name>A0ABV6YZV5_UNCC1</name>
<keyword evidence="1" id="KW-0812">Transmembrane</keyword>
<feature type="transmembrane region" description="Helical" evidence="1">
    <location>
        <begin position="7"/>
        <end position="25"/>
    </location>
</feature>
<dbReference type="Proteomes" id="UP001594351">
    <property type="component" value="Unassembled WGS sequence"/>
</dbReference>
<dbReference type="SUPFAM" id="SSF63737">
    <property type="entry name" value="Leukotriene A4 hydrolase N-terminal domain"/>
    <property type="match status" value="1"/>
</dbReference>
<evidence type="ECO:0000313" key="3">
    <source>
        <dbReference type="Proteomes" id="UP001594351"/>
    </source>
</evidence>
<evidence type="ECO:0008006" key="4">
    <source>
        <dbReference type="Google" id="ProtNLM"/>
    </source>
</evidence>
<accession>A0ABV6YZV5</accession>
<protein>
    <recommendedName>
        <fullName evidence="4">Peptidase M1 membrane alanine aminopeptidase domain-containing protein</fullName>
    </recommendedName>
</protein>
<organism evidence="2 3">
    <name type="scientific">candidate division CSSED10-310 bacterium</name>
    <dbReference type="NCBI Taxonomy" id="2855610"/>
    <lineage>
        <taxon>Bacteria</taxon>
        <taxon>Bacteria division CSSED10-310</taxon>
    </lineage>
</organism>
<dbReference type="InterPro" id="IPR027268">
    <property type="entry name" value="Peptidase_M4/M1_CTD_sf"/>
</dbReference>
<gene>
    <name evidence="2" type="ORF">ACFL27_16155</name>
</gene>
<proteinExistence type="predicted"/>
<keyword evidence="1" id="KW-0472">Membrane</keyword>